<dbReference type="InterPro" id="IPR029043">
    <property type="entry name" value="GcvT/YgfZ_C"/>
</dbReference>
<evidence type="ECO:0000256" key="1">
    <source>
        <dbReference type="ARBA" id="ARBA00008609"/>
    </source>
</evidence>
<comment type="caution">
    <text evidence="6">The sequence shown here is derived from an EMBL/GenBank/DDBJ whole genome shotgun (WGS) entry which is preliminary data.</text>
</comment>
<dbReference type="Pfam" id="PF01571">
    <property type="entry name" value="GCV_T"/>
    <property type="match status" value="1"/>
</dbReference>
<dbReference type="Gene3D" id="3.30.9.10">
    <property type="entry name" value="D-Amino Acid Oxidase, subunit A, domain 2"/>
    <property type="match status" value="1"/>
</dbReference>
<sequence length="772" mass="83473">MSGPTVVIIGAGIVGCALADELTGRGWTGVTVLDRGPLFETGGSSSHAPGLVFQTNPSRTMSRLARYTVEKYSELGCFSPVGSLEVATTAARLAELHRRFGFGQSWGVPSSVLDPAACATLYPLLDKSLIVGGLHVPSDGLVPTVRAAEAQAARATARGARFLGDMTVTRVLSRAGRVTGVATADEEFPADLVVSCAGLWGPAIGALAGVSIPLLPMAHQYVRTTPAGAADSLPILRHQDRDLYFRAHGDRFGIGSYRHEPMPVDLADLPGDAHPSKLPFTPDTFRQSWTAAGELIPALRGATLEEAFNGVFSFTADGFPLLGEAAALRGFWVAEAVWVTHSAGAAKAVAEWMVDGRPAIDLHECDLNRFDAAQLAPDYVRRRAIRNFVEVYDIVHPADPPPVRNVRVSPFHPRQTELGAVFGEAAGWERPLWYATNPPPEAPRPRDEWSARHWSPIAETEARLTRRRVALYDMTPLTRIDVTGPVSFLSGLVADDVDRPVGTVVYTFLPDRAGGVRSDVTVARLGEDRFRVGGNGPLDVDWLRRHAPPGVSVRDVTGGTCGVGLWGPAARELVAPLTDVDVSAEAFRYFRAREGHLGTVPVTMLRLSYVGELGWEIYTEAQYGLRLWDTLWEAGREHGLIVAGRLAFDSLRLEKGYRAWGRDMTGEDDPYQAGLRPFGEQPPDRRLTCLVLADTGDVPLGREPVYAGGFPVGHVTSAAYGWSVGAPIAYAWLPSALALPGTQVEIGYFDRLLLATVAAEPLFDPKHERLRR</sequence>
<dbReference type="Pfam" id="PF16350">
    <property type="entry name" value="FAO_M"/>
    <property type="match status" value="1"/>
</dbReference>
<dbReference type="InterPro" id="IPR028896">
    <property type="entry name" value="GcvT/YgfZ/DmdA"/>
</dbReference>
<name>A0ABW4AH71_9ACTN</name>
<proteinExistence type="inferred from homology"/>
<feature type="domain" description="FAD dependent oxidoreductase central" evidence="5">
    <location>
        <begin position="355"/>
        <end position="409"/>
    </location>
</feature>
<protein>
    <submittedName>
        <fullName evidence="6">FAD-dependent oxidoreductase</fullName>
    </submittedName>
</protein>
<dbReference type="SUPFAM" id="SSF101790">
    <property type="entry name" value="Aminomethyltransferase beta-barrel domain"/>
    <property type="match status" value="1"/>
</dbReference>
<dbReference type="RefSeq" id="WP_317790838.1">
    <property type="nucleotide sequence ID" value="NZ_AP028461.1"/>
</dbReference>
<comment type="similarity">
    <text evidence="1">Belongs to the GcvT family.</text>
</comment>
<dbReference type="Proteomes" id="UP001597183">
    <property type="component" value="Unassembled WGS sequence"/>
</dbReference>
<dbReference type="SUPFAM" id="SSF103025">
    <property type="entry name" value="Folate-binding domain"/>
    <property type="match status" value="1"/>
</dbReference>
<dbReference type="SUPFAM" id="SSF54373">
    <property type="entry name" value="FAD-linked reductases, C-terminal domain"/>
    <property type="match status" value="1"/>
</dbReference>
<dbReference type="InterPro" id="IPR013977">
    <property type="entry name" value="GcvT_C"/>
</dbReference>
<dbReference type="Gene3D" id="3.50.50.60">
    <property type="entry name" value="FAD/NAD(P)-binding domain"/>
    <property type="match status" value="1"/>
</dbReference>
<keyword evidence="7" id="KW-1185">Reference proteome</keyword>
<dbReference type="Pfam" id="PF08669">
    <property type="entry name" value="GCV_T_C"/>
    <property type="match status" value="1"/>
</dbReference>
<evidence type="ECO:0000259" key="4">
    <source>
        <dbReference type="Pfam" id="PF08669"/>
    </source>
</evidence>
<evidence type="ECO:0000259" key="3">
    <source>
        <dbReference type="Pfam" id="PF01571"/>
    </source>
</evidence>
<dbReference type="Gene3D" id="3.30.70.1400">
    <property type="entry name" value="Aminomethyltransferase beta-barrel domains"/>
    <property type="match status" value="1"/>
</dbReference>
<dbReference type="InterPro" id="IPR036188">
    <property type="entry name" value="FAD/NAD-bd_sf"/>
</dbReference>
<gene>
    <name evidence="6" type="ORF">ACFQ5G_32850</name>
</gene>
<dbReference type="Gene3D" id="3.30.1360.120">
    <property type="entry name" value="Probable tRNA modification gtpase trme, domain 1"/>
    <property type="match status" value="1"/>
</dbReference>
<evidence type="ECO:0000313" key="7">
    <source>
        <dbReference type="Proteomes" id="UP001597183"/>
    </source>
</evidence>
<dbReference type="Pfam" id="PF01266">
    <property type="entry name" value="DAO"/>
    <property type="match status" value="1"/>
</dbReference>
<dbReference type="PANTHER" id="PTHR43757:SF2">
    <property type="entry name" value="AMINOMETHYLTRANSFERASE, MITOCHONDRIAL"/>
    <property type="match status" value="1"/>
</dbReference>
<dbReference type="EMBL" id="JBHTMK010000043">
    <property type="protein sequence ID" value="MFD1370149.1"/>
    <property type="molecule type" value="Genomic_DNA"/>
</dbReference>
<dbReference type="InterPro" id="IPR006076">
    <property type="entry name" value="FAD-dep_OxRdtase"/>
</dbReference>
<accession>A0ABW4AH71</accession>
<feature type="domain" description="GCVT N-terminal" evidence="3">
    <location>
        <begin position="411"/>
        <end position="676"/>
    </location>
</feature>
<dbReference type="InterPro" id="IPR032503">
    <property type="entry name" value="FAO_M"/>
</dbReference>
<feature type="domain" description="FAD dependent oxidoreductase" evidence="2">
    <location>
        <begin position="6"/>
        <end position="352"/>
    </location>
</feature>
<dbReference type="Gene3D" id="2.40.30.110">
    <property type="entry name" value="Aminomethyltransferase beta-barrel domains"/>
    <property type="match status" value="1"/>
</dbReference>
<dbReference type="PANTHER" id="PTHR43757">
    <property type="entry name" value="AMINOMETHYLTRANSFERASE"/>
    <property type="match status" value="1"/>
</dbReference>
<dbReference type="InterPro" id="IPR006222">
    <property type="entry name" value="GCVT_N"/>
</dbReference>
<evidence type="ECO:0000259" key="2">
    <source>
        <dbReference type="Pfam" id="PF01266"/>
    </source>
</evidence>
<organism evidence="6 7">
    <name type="scientific">Actinoplanes sichuanensis</name>
    <dbReference type="NCBI Taxonomy" id="512349"/>
    <lineage>
        <taxon>Bacteria</taxon>
        <taxon>Bacillati</taxon>
        <taxon>Actinomycetota</taxon>
        <taxon>Actinomycetes</taxon>
        <taxon>Micromonosporales</taxon>
        <taxon>Micromonosporaceae</taxon>
        <taxon>Actinoplanes</taxon>
    </lineage>
</organism>
<dbReference type="InterPro" id="IPR027266">
    <property type="entry name" value="TrmE/GcvT-like"/>
</dbReference>
<evidence type="ECO:0000259" key="5">
    <source>
        <dbReference type="Pfam" id="PF16350"/>
    </source>
</evidence>
<evidence type="ECO:0000313" key="6">
    <source>
        <dbReference type="EMBL" id="MFD1370149.1"/>
    </source>
</evidence>
<dbReference type="SUPFAM" id="SSF51905">
    <property type="entry name" value="FAD/NAD(P)-binding domain"/>
    <property type="match status" value="1"/>
</dbReference>
<reference evidence="7" key="1">
    <citation type="journal article" date="2019" name="Int. J. Syst. Evol. Microbiol.">
        <title>The Global Catalogue of Microorganisms (GCM) 10K type strain sequencing project: providing services to taxonomists for standard genome sequencing and annotation.</title>
        <authorList>
            <consortium name="The Broad Institute Genomics Platform"/>
            <consortium name="The Broad Institute Genome Sequencing Center for Infectious Disease"/>
            <person name="Wu L."/>
            <person name="Ma J."/>
        </authorList>
    </citation>
    <scope>NUCLEOTIDE SEQUENCE [LARGE SCALE GENOMIC DNA]</scope>
    <source>
        <strain evidence="7">CCM 7526</strain>
    </source>
</reference>
<feature type="domain" description="Aminomethyltransferase C-terminal" evidence="4">
    <location>
        <begin position="685"/>
        <end position="764"/>
    </location>
</feature>